<protein>
    <submittedName>
        <fullName evidence="4">GAB2</fullName>
    </submittedName>
</protein>
<accession>A0A0N5CW12</accession>
<dbReference type="AlphaFoldDB" id="A0A0N5CW12"/>
<dbReference type="EMBL" id="UYYF01004291">
    <property type="protein sequence ID" value="VDN01630.1"/>
    <property type="molecule type" value="Genomic_DNA"/>
</dbReference>
<evidence type="ECO:0000313" key="3">
    <source>
        <dbReference type="Proteomes" id="UP000276776"/>
    </source>
</evidence>
<evidence type="ECO:0000313" key="2">
    <source>
        <dbReference type="EMBL" id="VDN01630.1"/>
    </source>
</evidence>
<reference evidence="2 3" key="2">
    <citation type="submission" date="2018-11" db="EMBL/GenBank/DDBJ databases">
        <authorList>
            <consortium name="Pathogen Informatics"/>
        </authorList>
    </citation>
    <scope>NUCLEOTIDE SEQUENCE [LARGE SCALE GENOMIC DNA]</scope>
</reference>
<feature type="region of interest" description="Disordered" evidence="1">
    <location>
        <begin position="96"/>
        <end position="131"/>
    </location>
</feature>
<keyword evidence="3" id="KW-1185">Reference proteome</keyword>
<dbReference type="Proteomes" id="UP000276776">
    <property type="component" value="Unassembled WGS sequence"/>
</dbReference>
<reference evidence="4" key="1">
    <citation type="submission" date="2017-02" db="UniProtKB">
        <authorList>
            <consortium name="WormBaseParasite"/>
        </authorList>
    </citation>
    <scope>IDENTIFICATION</scope>
</reference>
<name>A0A0N5CW12_THECL</name>
<dbReference type="OrthoDB" id="5837917at2759"/>
<dbReference type="OMA" id="MDTTVHT"/>
<evidence type="ECO:0000256" key="1">
    <source>
        <dbReference type="SAM" id="MobiDB-lite"/>
    </source>
</evidence>
<dbReference type="WBParaSite" id="TCLT_0000452001-mRNA-1">
    <property type="protein sequence ID" value="TCLT_0000452001-mRNA-1"/>
    <property type="gene ID" value="TCLT_0000452001"/>
</dbReference>
<gene>
    <name evidence="2" type="ORF">TCLT_LOCUS4509</name>
</gene>
<evidence type="ECO:0000313" key="4">
    <source>
        <dbReference type="WBParaSite" id="TCLT_0000452001-mRNA-1"/>
    </source>
</evidence>
<proteinExistence type="predicted"/>
<sequence>MLKRIIVEEHQNPEKSSVAFDGRNKSKEFFRGYVVNQVSPSIHIFTNSVNYPNGLQFTVIPNNEKENFMQLHSNSTRNVERIDTKMYSSFCMHPLSHRSNHATKPGDEGGIPPRPLSSSQPHSLRIDSSDETCDHSCCAIDVLSAKMENLPAFVPRTPQRSESSGDDLVTTAEVTSSVIPQPVLASCDTSKTFIFKNITPYMRQTTTKPLAELVQPTVPQPTSIIANSVPSAQNLPLPHRSFSLPSTDTISSMPPQSTQCSYYDNSADIISCKDSLVAKEHHYCENTPRRLRLKTTDGPAYGLRTSYGRPGWHDNSRQSALPYPNSGTSRFYTRPAPSLPLLPLGQTQSYCRNGSRHATLNNFTNQQWSVYVD</sequence>
<organism evidence="4">
    <name type="scientific">Thelazia callipaeda</name>
    <name type="common">Oriental eyeworm</name>
    <name type="synonym">Parasitic nematode</name>
    <dbReference type="NCBI Taxonomy" id="103827"/>
    <lineage>
        <taxon>Eukaryota</taxon>
        <taxon>Metazoa</taxon>
        <taxon>Ecdysozoa</taxon>
        <taxon>Nematoda</taxon>
        <taxon>Chromadorea</taxon>
        <taxon>Rhabditida</taxon>
        <taxon>Spirurina</taxon>
        <taxon>Spiruromorpha</taxon>
        <taxon>Thelazioidea</taxon>
        <taxon>Thelaziidae</taxon>
        <taxon>Thelazia</taxon>
    </lineage>
</organism>